<organism evidence="4 5">
    <name type="scientific">Holothuria leucospilota</name>
    <name type="common">Black long sea cucumber</name>
    <name type="synonym">Mertensiothuria leucospilota</name>
    <dbReference type="NCBI Taxonomy" id="206669"/>
    <lineage>
        <taxon>Eukaryota</taxon>
        <taxon>Metazoa</taxon>
        <taxon>Echinodermata</taxon>
        <taxon>Eleutherozoa</taxon>
        <taxon>Echinozoa</taxon>
        <taxon>Holothuroidea</taxon>
        <taxon>Aspidochirotacea</taxon>
        <taxon>Aspidochirotida</taxon>
        <taxon>Holothuriidae</taxon>
        <taxon>Holothuria</taxon>
    </lineage>
</organism>
<dbReference type="PANTHER" id="PTHR47399:SF1">
    <property type="entry name" value="TRANSMEMBRANE PROTEIN 121B"/>
    <property type="match status" value="1"/>
</dbReference>
<evidence type="ECO:0000256" key="1">
    <source>
        <dbReference type="ARBA" id="ARBA00007711"/>
    </source>
</evidence>
<comment type="caution">
    <text evidence="4">The sequence shown here is derived from an EMBL/GenBank/DDBJ whole genome shotgun (WGS) entry which is preliminary data.</text>
</comment>
<evidence type="ECO:0000313" key="5">
    <source>
        <dbReference type="Proteomes" id="UP001152320"/>
    </source>
</evidence>
<feature type="transmembrane region" description="Helical" evidence="3">
    <location>
        <begin position="161"/>
        <end position="180"/>
    </location>
</feature>
<proteinExistence type="inferred from homology"/>
<feature type="transmembrane region" description="Helical" evidence="3">
    <location>
        <begin position="86"/>
        <end position="107"/>
    </location>
</feature>
<feature type="transmembrane region" description="Helical" evidence="3">
    <location>
        <begin position="9"/>
        <end position="34"/>
    </location>
</feature>
<protein>
    <submittedName>
        <fullName evidence="4">Uncharacterized protein</fullName>
    </submittedName>
</protein>
<accession>A0A9Q1CKL0</accession>
<keyword evidence="3" id="KW-1133">Transmembrane helix</keyword>
<evidence type="ECO:0000313" key="4">
    <source>
        <dbReference type="EMBL" id="KAJ8047077.1"/>
    </source>
</evidence>
<dbReference type="Pfam" id="PF14997">
    <property type="entry name" value="CECR6_TMEM121"/>
    <property type="match status" value="1"/>
</dbReference>
<comment type="similarity">
    <text evidence="1">Belongs to the TMEM121 family.</text>
</comment>
<sequence>MAFLERAAVVYDVLAHILCLLVIAGQAVVLNLFLFNLTDKSNASPYIWVVLDIIVLLWWILSFFVPLFVKAPPQGIVRQVVNEVRYAYLCWIIYAVVLSFKINHMFFYVAENLVAKPTLYSSTSLKLTVSLAGVAFLLLAYSHHKEIKEKEYKHVIEKISFSACLDVLDCLSLLSFLFILDSEIVLPYKLDRSIRAFSCICFLLPVFPLLVLRIIQGPSTKKWYSFSFIVQTALYFLLVNIPLFSIRLHLWISHDIDISTFFTKNVIMLFKGAIDIITELIKWYKRSKGIEEEEEETDKHERGHMLEEATPATGNGEAETET</sequence>
<evidence type="ECO:0000256" key="3">
    <source>
        <dbReference type="SAM" id="Phobius"/>
    </source>
</evidence>
<gene>
    <name evidence="4" type="ORF">HOLleu_05974</name>
</gene>
<dbReference type="InterPro" id="IPR032776">
    <property type="entry name" value="CECR6/TMEM121"/>
</dbReference>
<dbReference type="OrthoDB" id="5964337at2759"/>
<keyword evidence="5" id="KW-1185">Reference proteome</keyword>
<dbReference type="PANTHER" id="PTHR47399">
    <property type="entry name" value="TRANSMEMBRANE PROTEIN 121B"/>
    <property type="match status" value="1"/>
</dbReference>
<keyword evidence="3" id="KW-0812">Transmembrane</keyword>
<dbReference type="AlphaFoldDB" id="A0A9Q1CKL0"/>
<feature type="transmembrane region" description="Helical" evidence="3">
    <location>
        <begin position="119"/>
        <end position="141"/>
    </location>
</feature>
<dbReference type="InterPro" id="IPR026624">
    <property type="entry name" value="CECR6"/>
</dbReference>
<feature type="transmembrane region" description="Helical" evidence="3">
    <location>
        <begin position="46"/>
        <end position="65"/>
    </location>
</feature>
<name>A0A9Q1CKL0_HOLLE</name>
<dbReference type="Proteomes" id="UP001152320">
    <property type="component" value="Chromosome 2"/>
</dbReference>
<evidence type="ECO:0000256" key="2">
    <source>
        <dbReference type="SAM" id="MobiDB-lite"/>
    </source>
</evidence>
<reference evidence="4" key="1">
    <citation type="submission" date="2021-10" db="EMBL/GenBank/DDBJ databases">
        <title>Tropical sea cucumber genome reveals ecological adaptation and Cuvierian tubules defense mechanism.</title>
        <authorList>
            <person name="Chen T."/>
        </authorList>
    </citation>
    <scope>NUCLEOTIDE SEQUENCE</scope>
    <source>
        <strain evidence="4">Nanhai2018</strain>
        <tissue evidence="4">Muscle</tissue>
    </source>
</reference>
<keyword evidence="3" id="KW-0472">Membrane</keyword>
<feature type="transmembrane region" description="Helical" evidence="3">
    <location>
        <begin position="224"/>
        <end position="246"/>
    </location>
</feature>
<feature type="transmembrane region" description="Helical" evidence="3">
    <location>
        <begin position="192"/>
        <end position="212"/>
    </location>
</feature>
<dbReference type="EMBL" id="JAIZAY010000002">
    <property type="protein sequence ID" value="KAJ8047077.1"/>
    <property type="molecule type" value="Genomic_DNA"/>
</dbReference>
<feature type="compositionally biased region" description="Basic and acidic residues" evidence="2">
    <location>
        <begin position="297"/>
        <end position="307"/>
    </location>
</feature>
<feature type="region of interest" description="Disordered" evidence="2">
    <location>
        <begin position="292"/>
        <end position="322"/>
    </location>
</feature>